<gene>
    <name evidence="1" type="ORF">NPIL_696231</name>
</gene>
<reference evidence="1" key="1">
    <citation type="submission" date="2020-08" db="EMBL/GenBank/DDBJ databases">
        <title>Multicomponent nature underlies the extraordinary mechanical properties of spider dragline silk.</title>
        <authorList>
            <person name="Kono N."/>
            <person name="Nakamura H."/>
            <person name="Mori M."/>
            <person name="Yoshida Y."/>
            <person name="Ohtoshi R."/>
            <person name="Malay A.D."/>
            <person name="Moran D.A.P."/>
            <person name="Tomita M."/>
            <person name="Numata K."/>
            <person name="Arakawa K."/>
        </authorList>
    </citation>
    <scope>NUCLEOTIDE SEQUENCE</scope>
</reference>
<dbReference type="EMBL" id="BMAW01093477">
    <property type="protein sequence ID" value="GFS60557.1"/>
    <property type="molecule type" value="Genomic_DNA"/>
</dbReference>
<evidence type="ECO:0000313" key="2">
    <source>
        <dbReference type="Proteomes" id="UP000887013"/>
    </source>
</evidence>
<dbReference type="AlphaFoldDB" id="A0A8X6JD88"/>
<evidence type="ECO:0000313" key="1">
    <source>
        <dbReference type="EMBL" id="GFS60557.1"/>
    </source>
</evidence>
<dbReference type="Proteomes" id="UP000887013">
    <property type="component" value="Unassembled WGS sequence"/>
</dbReference>
<keyword evidence="2" id="KW-1185">Reference proteome</keyword>
<comment type="caution">
    <text evidence="1">The sequence shown here is derived from an EMBL/GenBank/DDBJ whole genome shotgun (WGS) entry which is preliminary data.</text>
</comment>
<accession>A0A8X6JD88</accession>
<sequence length="117" mass="13176">MLQNSLSSSWLNSYHCSCNSDSLIRWDWSGTLRGCEDHIRKECSSYWIASGFIGWTFLVENQGSIFRLISFGIRSQSLCSAWLLLICPKCGEDQIGSGQRSGGIRKDAIQVFVRFGN</sequence>
<protein>
    <submittedName>
        <fullName evidence="1">Uncharacterized protein</fullName>
    </submittedName>
</protein>
<name>A0A8X6JD88_NEPPI</name>
<organism evidence="1 2">
    <name type="scientific">Nephila pilipes</name>
    <name type="common">Giant wood spider</name>
    <name type="synonym">Nephila maculata</name>
    <dbReference type="NCBI Taxonomy" id="299642"/>
    <lineage>
        <taxon>Eukaryota</taxon>
        <taxon>Metazoa</taxon>
        <taxon>Ecdysozoa</taxon>
        <taxon>Arthropoda</taxon>
        <taxon>Chelicerata</taxon>
        <taxon>Arachnida</taxon>
        <taxon>Araneae</taxon>
        <taxon>Araneomorphae</taxon>
        <taxon>Entelegynae</taxon>
        <taxon>Araneoidea</taxon>
        <taxon>Nephilidae</taxon>
        <taxon>Nephila</taxon>
    </lineage>
</organism>
<proteinExistence type="predicted"/>